<dbReference type="InterPro" id="IPR051127">
    <property type="entry name" value="Fungal_SecMet_Regulators"/>
</dbReference>
<keyword evidence="2" id="KW-0238">DNA-binding</keyword>
<evidence type="ECO:0000256" key="3">
    <source>
        <dbReference type="ARBA" id="ARBA00023163"/>
    </source>
</evidence>
<keyword evidence="4" id="KW-0539">Nucleus</keyword>
<evidence type="ECO:0000256" key="2">
    <source>
        <dbReference type="ARBA" id="ARBA00023125"/>
    </source>
</evidence>
<keyword evidence="3" id="KW-0804">Transcription</keyword>
<evidence type="ECO:0000313" key="6">
    <source>
        <dbReference type="EMBL" id="ORX60414.1"/>
    </source>
</evidence>
<gene>
    <name evidence="6" type="ORF">DM01DRAFT_1332568</name>
</gene>
<keyword evidence="1" id="KW-0805">Transcription regulation</keyword>
<organism evidence="6 7">
    <name type="scientific">Hesseltinella vesiculosa</name>
    <dbReference type="NCBI Taxonomy" id="101127"/>
    <lineage>
        <taxon>Eukaryota</taxon>
        <taxon>Fungi</taxon>
        <taxon>Fungi incertae sedis</taxon>
        <taxon>Mucoromycota</taxon>
        <taxon>Mucoromycotina</taxon>
        <taxon>Mucoromycetes</taxon>
        <taxon>Mucorales</taxon>
        <taxon>Cunninghamellaceae</taxon>
        <taxon>Hesseltinella</taxon>
    </lineage>
</organism>
<accession>A0A1X2GS86</accession>
<comment type="caution">
    <text evidence="6">The sequence shown here is derived from an EMBL/GenBank/DDBJ whole genome shotgun (WGS) entry which is preliminary data.</text>
</comment>
<dbReference type="OrthoDB" id="2285422at2759"/>
<feature type="region of interest" description="Disordered" evidence="5">
    <location>
        <begin position="659"/>
        <end position="684"/>
    </location>
</feature>
<name>A0A1X2GS86_9FUNG</name>
<evidence type="ECO:0000256" key="4">
    <source>
        <dbReference type="ARBA" id="ARBA00023242"/>
    </source>
</evidence>
<evidence type="ECO:0000256" key="1">
    <source>
        <dbReference type="ARBA" id="ARBA00023015"/>
    </source>
</evidence>
<dbReference type="EMBL" id="MCGT01000004">
    <property type="protein sequence ID" value="ORX60414.1"/>
    <property type="molecule type" value="Genomic_DNA"/>
</dbReference>
<dbReference type="PANTHER" id="PTHR47424:SF3">
    <property type="entry name" value="REGULATORY PROTEIN GAL4"/>
    <property type="match status" value="1"/>
</dbReference>
<feature type="region of interest" description="Disordered" evidence="5">
    <location>
        <begin position="611"/>
        <end position="634"/>
    </location>
</feature>
<evidence type="ECO:0008006" key="8">
    <source>
        <dbReference type="Google" id="ProtNLM"/>
    </source>
</evidence>
<dbReference type="PANTHER" id="PTHR47424">
    <property type="entry name" value="REGULATORY PROTEIN GAL4"/>
    <property type="match status" value="1"/>
</dbReference>
<feature type="region of interest" description="Disordered" evidence="5">
    <location>
        <begin position="698"/>
        <end position="717"/>
    </location>
</feature>
<proteinExistence type="predicted"/>
<dbReference type="STRING" id="101127.A0A1X2GS86"/>
<keyword evidence="7" id="KW-1185">Reference proteome</keyword>
<dbReference type="CDD" id="cd12148">
    <property type="entry name" value="fungal_TF_MHR"/>
    <property type="match status" value="1"/>
</dbReference>
<dbReference type="GO" id="GO:0003677">
    <property type="term" value="F:DNA binding"/>
    <property type="evidence" value="ECO:0007669"/>
    <property type="project" value="UniProtKB-KW"/>
</dbReference>
<protein>
    <recommendedName>
        <fullName evidence="8">Transcription factor domain-containing protein</fullName>
    </recommendedName>
</protein>
<sequence length="737" mass="83253">MPSLWSYDHNITTQPQRKFSTTTITSPTPTPSPVQLPTPLETDDNASTISSLSTSTAVTPTSNFLLPLSTQRLQEWLNRSCSLIHTNNGLILEARIANATEFRSLVDAFQSLCQIDPAAATASSAGNPSSHTDTSVTLYRNKLHKAKPVNFFLSLCDPGVLTMTTHSIVSQLALRHIMDACVDSFFTCWVRYSSLINKAAFMAWYRSSPHAMDSPIVNAICAQAFSHTVYHHAKPGFEHFRKDTNLILEQQAFFFDRARDSLAASFDRPDRYTIVALTLMGCMANPERRHHYSGLAASALLDLDIYPRMEDDKEEDDTYEKELDTRLWWYVWSMDFYLFSTGVPRNSPKTRREGTPAYPQVREEDIDDVEHSVLMDTYCHRLWKFQEEVLDAFYNHEDQVTTAQQLRHFDNKLLEVYQDLPRYLQLDSGFEYGCAELFLVCVRVNVEFNATRLILHIPFLPDANVAQPSELALQSLHVCLKTALLQLRITHTISRFGGIFRCAFDRDEFWRACEILSLALDVYRGCDATHRHLILDGLQPVDLTASLHKAKSILHSSVEFTIGSKNWLTVNDWLNNEIARHERLDHASPVPPSSYLQNDCFHPIFKSPDTSHLASPVPSPSSVPAQLSCHPSSPEPLSISTTFIQNDIPAPTYIVASQQPSASCSSSPPKRPSYSQPSPAPSSSSEFIAFCPEDEFVVTSPTKQKPGRRGSTKQPRFRYFNPRKLNKLLFIDDHPIV</sequence>
<dbReference type="AlphaFoldDB" id="A0A1X2GS86"/>
<feature type="region of interest" description="Disordered" evidence="5">
    <location>
        <begin position="16"/>
        <end position="39"/>
    </location>
</feature>
<evidence type="ECO:0000256" key="5">
    <source>
        <dbReference type="SAM" id="MobiDB-lite"/>
    </source>
</evidence>
<dbReference type="Proteomes" id="UP000242146">
    <property type="component" value="Unassembled WGS sequence"/>
</dbReference>
<reference evidence="6 7" key="1">
    <citation type="submission" date="2016-07" db="EMBL/GenBank/DDBJ databases">
        <title>Pervasive Adenine N6-methylation of Active Genes in Fungi.</title>
        <authorList>
            <consortium name="DOE Joint Genome Institute"/>
            <person name="Mondo S.J."/>
            <person name="Dannebaum R.O."/>
            <person name="Kuo R.C."/>
            <person name="Labutti K."/>
            <person name="Haridas S."/>
            <person name="Kuo A."/>
            <person name="Salamov A."/>
            <person name="Ahrendt S.R."/>
            <person name="Lipzen A."/>
            <person name="Sullivan W."/>
            <person name="Andreopoulos W.B."/>
            <person name="Clum A."/>
            <person name="Lindquist E."/>
            <person name="Daum C."/>
            <person name="Ramamoorthy G.K."/>
            <person name="Gryganskyi A."/>
            <person name="Culley D."/>
            <person name="Magnuson J.K."/>
            <person name="James T.Y."/>
            <person name="O'Malley M.A."/>
            <person name="Stajich J.E."/>
            <person name="Spatafora J.W."/>
            <person name="Visel A."/>
            <person name="Grigoriev I.V."/>
        </authorList>
    </citation>
    <scope>NUCLEOTIDE SEQUENCE [LARGE SCALE GENOMIC DNA]</scope>
    <source>
        <strain evidence="6 7">NRRL 3301</strain>
    </source>
</reference>
<evidence type="ECO:0000313" key="7">
    <source>
        <dbReference type="Proteomes" id="UP000242146"/>
    </source>
</evidence>